<dbReference type="EMBL" id="LQPG01000039">
    <property type="protein sequence ID" value="ORW08087.1"/>
    <property type="molecule type" value="Genomic_DNA"/>
</dbReference>
<keyword evidence="2" id="KW-1185">Reference proteome</keyword>
<protein>
    <recommendedName>
        <fullName evidence="3">Transcriptional regulator</fullName>
    </recommendedName>
</protein>
<evidence type="ECO:0000313" key="1">
    <source>
        <dbReference type="EMBL" id="ORW08087.1"/>
    </source>
</evidence>
<evidence type="ECO:0000313" key="2">
    <source>
        <dbReference type="Proteomes" id="UP000193866"/>
    </source>
</evidence>
<reference evidence="1 2" key="1">
    <citation type="submission" date="2016-01" db="EMBL/GenBank/DDBJ databases">
        <title>The new phylogeny of the genus Mycobacterium.</title>
        <authorList>
            <person name="Tarcisio F."/>
            <person name="Conor M."/>
            <person name="Antonella G."/>
            <person name="Elisabetta G."/>
            <person name="Giulia F.S."/>
            <person name="Sara T."/>
            <person name="Anna F."/>
            <person name="Clotilde B."/>
            <person name="Roberto B."/>
            <person name="Veronica D.S."/>
            <person name="Fabio R."/>
            <person name="Monica P."/>
            <person name="Olivier J."/>
            <person name="Enrico T."/>
            <person name="Nicola S."/>
        </authorList>
    </citation>
    <scope>NUCLEOTIDE SEQUENCE [LARGE SCALE GENOMIC DNA]</scope>
    <source>
        <strain evidence="1 2">DSM 45394</strain>
    </source>
</reference>
<sequence>MLDCMSKVSGITPRSMELFLAYAADAGNWGGSPLVGGNVGGAKEDRGNLTQLKQAGLITTFSDEPGSTWVRFTDVGRALATEHGIEIPDW</sequence>
<proteinExistence type="predicted"/>
<organism evidence="1 2">
    <name type="scientific">Mycolicibacter longobardus</name>
    <dbReference type="NCBI Taxonomy" id="1108812"/>
    <lineage>
        <taxon>Bacteria</taxon>
        <taxon>Bacillati</taxon>
        <taxon>Actinomycetota</taxon>
        <taxon>Actinomycetes</taxon>
        <taxon>Mycobacteriales</taxon>
        <taxon>Mycobacteriaceae</taxon>
        <taxon>Mycolicibacter</taxon>
    </lineage>
</organism>
<accession>A0A1X1YAF0</accession>
<gene>
    <name evidence="1" type="ORF">AWC16_20350</name>
</gene>
<name>A0A1X1YAF0_9MYCO</name>
<evidence type="ECO:0008006" key="3">
    <source>
        <dbReference type="Google" id="ProtNLM"/>
    </source>
</evidence>
<dbReference type="AlphaFoldDB" id="A0A1X1YAF0"/>
<dbReference type="Proteomes" id="UP000193866">
    <property type="component" value="Unassembled WGS sequence"/>
</dbReference>
<comment type="caution">
    <text evidence="1">The sequence shown here is derived from an EMBL/GenBank/DDBJ whole genome shotgun (WGS) entry which is preliminary data.</text>
</comment>